<keyword evidence="6" id="KW-0051">Antiviral defense</keyword>
<reference evidence="9" key="3">
    <citation type="submission" date="2025-09" db="UniProtKB">
        <authorList>
            <consortium name="Ensembl"/>
        </authorList>
    </citation>
    <scope>IDENTIFICATION</scope>
</reference>
<comment type="subcellular location">
    <subcellularLocation>
        <location evidence="1">Secreted</location>
    </subcellularLocation>
</comment>
<dbReference type="InterPro" id="IPR009079">
    <property type="entry name" value="4_helix_cytokine-like_core"/>
</dbReference>
<keyword evidence="10" id="KW-1185">Reference proteome</keyword>
<dbReference type="InterPro" id="IPR000471">
    <property type="entry name" value="Interferon_alpha/beta/delta"/>
</dbReference>
<gene>
    <name evidence="9" type="primary">LOC101064747</name>
</gene>
<evidence type="ECO:0000256" key="6">
    <source>
        <dbReference type="ARBA" id="ARBA00023118"/>
    </source>
</evidence>
<evidence type="ECO:0000256" key="5">
    <source>
        <dbReference type="ARBA" id="ARBA00022729"/>
    </source>
</evidence>
<evidence type="ECO:0000256" key="4">
    <source>
        <dbReference type="ARBA" id="ARBA00022525"/>
    </source>
</evidence>
<comment type="similarity">
    <text evidence="2">Belongs to the alpha/beta interferon family.</text>
</comment>
<feature type="signal peptide" evidence="8">
    <location>
        <begin position="1"/>
        <end position="16"/>
    </location>
</feature>
<dbReference type="HOGENOM" id="CLU_121486_0_0_1"/>
<dbReference type="SUPFAM" id="SSF47266">
    <property type="entry name" value="4-helical cytokines"/>
    <property type="match status" value="1"/>
</dbReference>
<evidence type="ECO:0000256" key="1">
    <source>
        <dbReference type="ARBA" id="ARBA00004613"/>
    </source>
</evidence>
<dbReference type="Pfam" id="PF00143">
    <property type="entry name" value="Interferon"/>
    <property type="match status" value="2"/>
</dbReference>
<proteinExistence type="inferred from homology"/>
<evidence type="ECO:0000256" key="3">
    <source>
        <dbReference type="ARBA" id="ARBA00022514"/>
    </source>
</evidence>
<dbReference type="Gene3D" id="1.20.1250.10">
    <property type="match status" value="1"/>
</dbReference>
<dbReference type="PANTHER" id="PTHR11691:SF73">
    <property type="entry name" value="INTERFERON BETA"/>
    <property type="match status" value="1"/>
</dbReference>
<dbReference type="GO" id="GO:0005126">
    <property type="term" value="F:cytokine receptor binding"/>
    <property type="evidence" value="ECO:0007669"/>
    <property type="project" value="InterPro"/>
</dbReference>
<reference evidence="9" key="2">
    <citation type="submission" date="2025-08" db="UniProtKB">
        <authorList>
            <consortium name="Ensembl"/>
        </authorList>
    </citation>
    <scope>IDENTIFICATION</scope>
</reference>
<name>H2RYL6_TAKRU</name>
<dbReference type="GO" id="GO:0006955">
    <property type="term" value="P:immune response"/>
    <property type="evidence" value="ECO:0007669"/>
    <property type="project" value="UniProtKB-ARBA"/>
</dbReference>
<dbReference type="GO" id="GO:0005615">
    <property type="term" value="C:extracellular space"/>
    <property type="evidence" value="ECO:0007669"/>
    <property type="project" value="UniProtKB-KW"/>
</dbReference>
<evidence type="ECO:0000313" key="10">
    <source>
        <dbReference type="Proteomes" id="UP000005226"/>
    </source>
</evidence>
<feature type="chain" id="PRO_5025473786" evidence="8">
    <location>
        <begin position="17"/>
        <end position="170"/>
    </location>
</feature>
<dbReference type="Proteomes" id="UP000005226">
    <property type="component" value="Chromosome 1"/>
</dbReference>
<dbReference type="GO" id="GO:0005125">
    <property type="term" value="F:cytokine activity"/>
    <property type="evidence" value="ECO:0007669"/>
    <property type="project" value="UniProtKB-KW"/>
</dbReference>
<keyword evidence="5 8" id="KW-0732">Signal</keyword>
<sequence length="170" mass="19442">MLPLLVCLSLCVYSQGSPLGCRWLDAKFRQYSHKSLELLDTMVNNSTNSSVEPEEMVIFPQELYRQTFNASAEDKLALAAQIMNETVALLMEDHSGASWDEKQVENLVNVLTQQAETFPIRCVERYFNRLSNHILKKMDYSAAAWELIREEIETLLMQTHLLVSTLLSTP</sequence>
<protein>
    <submittedName>
        <fullName evidence="9">Uncharacterized protein</fullName>
    </submittedName>
</protein>
<dbReference type="GeneTree" id="ENSGT00510000050089"/>
<evidence type="ECO:0000256" key="8">
    <source>
        <dbReference type="SAM" id="SignalP"/>
    </source>
</evidence>
<dbReference type="GO" id="GO:0043330">
    <property type="term" value="P:response to exogenous dsRNA"/>
    <property type="evidence" value="ECO:0007669"/>
    <property type="project" value="TreeGrafter"/>
</dbReference>
<accession>H2RYL6</accession>
<dbReference type="AlphaFoldDB" id="H2RYL6"/>
<dbReference type="PANTHER" id="PTHR11691">
    <property type="entry name" value="TYPE I INTERFERON"/>
    <property type="match status" value="1"/>
</dbReference>
<keyword evidence="4" id="KW-0964">Secreted</keyword>
<evidence type="ECO:0000256" key="2">
    <source>
        <dbReference type="ARBA" id="ARBA00011033"/>
    </source>
</evidence>
<evidence type="ECO:0000256" key="7">
    <source>
        <dbReference type="ARBA" id="ARBA00023157"/>
    </source>
</evidence>
<reference evidence="9 10" key="1">
    <citation type="journal article" date="2011" name="Genome Biol. Evol.">
        <title>Integration of the genetic map and genome assembly of fugu facilitates insights into distinct features of genome evolution in teleosts and mammals.</title>
        <authorList>
            <person name="Kai W."/>
            <person name="Kikuchi K."/>
            <person name="Tohari S."/>
            <person name="Chew A.K."/>
            <person name="Tay A."/>
            <person name="Fujiwara A."/>
            <person name="Hosoya S."/>
            <person name="Suetake H."/>
            <person name="Naruse K."/>
            <person name="Brenner S."/>
            <person name="Suzuki Y."/>
            <person name="Venkatesh B."/>
        </authorList>
    </citation>
    <scope>NUCLEOTIDE SEQUENCE [LARGE SCALE GENOMIC DNA]</scope>
</reference>
<keyword evidence="7" id="KW-1015">Disulfide bond</keyword>
<organism evidence="9 10">
    <name type="scientific">Takifugu rubripes</name>
    <name type="common">Japanese pufferfish</name>
    <name type="synonym">Fugu rubripes</name>
    <dbReference type="NCBI Taxonomy" id="31033"/>
    <lineage>
        <taxon>Eukaryota</taxon>
        <taxon>Metazoa</taxon>
        <taxon>Chordata</taxon>
        <taxon>Craniata</taxon>
        <taxon>Vertebrata</taxon>
        <taxon>Euteleostomi</taxon>
        <taxon>Actinopterygii</taxon>
        <taxon>Neopterygii</taxon>
        <taxon>Teleostei</taxon>
        <taxon>Neoteleostei</taxon>
        <taxon>Acanthomorphata</taxon>
        <taxon>Eupercaria</taxon>
        <taxon>Tetraodontiformes</taxon>
        <taxon>Tetradontoidea</taxon>
        <taxon>Tetraodontidae</taxon>
        <taxon>Takifugu</taxon>
    </lineage>
</organism>
<dbReference type="GO" id="GO:0051607">
    <property type="term" value="P:defense response to virus"/>
    <property type="evidence" value="ECO:0007669"/>
    <property type="project" value="UniProtKB-KW"/>
</dbReference>
<dbReference type="Ensembl" id="ENSTRUT00000005268.3">
    <property type="protein sequence ID" value="ENSTRUP00000005237.3"/>
    <property type="gene ID" value="ENSTRUG00000002274.3"/>
</dbReference>
<keyword evidence="3" id="KW-0202">Cytokine</keyword>
<evidence type="ECO:0000313" key="9">
    <source>
        <dbReference type="Ensembl" id="ENSTRUP00000005237.3"/>
    </source>
</evidence>